<organism evidence="2 3">
    <name type="scientific">Eschrichtius robustus</name>
    <name type="common">California gray whale</name>
    <name type="synonym">Eschrichtius gibbosus</name>
    <dbReference type="NCBI Taxonomy" id="9764"/>
    <lineage>
        <taxon>Eukaryota</taxon>
        <taxon>Metazoa</taxon>
        <taxon>Chordata</taxon>
        <taxon>Craniata</taxon>
        <taxon>Vertebrata</taxon>
        <taxon>Euteleostomi</taxon>
        <taxon>Mammalia</taxon>
        <taxon>Eutheria</taxon>
        <taxon>Laurasiatheria</taxon>
        <taxon>Artiodactyla</taxon>
        <taxon>Whippomorpha</taxon>
        <taxon>Cetacea</taxon>
        <taxon>Mysticeti</taxon>
        <taxon>Eschrichtiidae</taxon>
        <taxon>Eschrichtius</taxon>
    </lineage>
</organism>
<gene>
    <name evidence="2" type="ORF">J1605_014379</name>
</gene>
<feature type="region of interest" description="Disordered" evidence="1">
    <location>
        <begin position="48"/>
        <end position="77"/>
    </location>
</feature>
<evidence type="ECO:0000256" key="1">
    <source>
        <dbReference type="SAM" id="MobiDB-lite"/>
    </source>
</evidence>
<protein>
    <submittedName>
        <fullName evidence="2">Uncharacterized protein</fullName>
    </submittedName>
</protein>
<evidence type="ECO:0000313" key="2">
    <source>
        <dbReference type="EMBL" id="KAJ8777489.1"/>
    </source>
</evidence>
<dbReference type="Proteomes" id="UP001159641">
    <property type="component" value="Unassembled WGS sequence"/>
</dbReference>
<proteinExistence type="predicted"/>
<reference evidence="2 3" key="1">
    <citation type="submission" date="2022-11" db="EMBL/GenBank/DDBJ databases">
        <title>Whole genome sequence of Eschrichtius robustus ER-17-0199.</title>
        <authorList>
            <person name="Bruniche-Olsen A."/>
            <person name="Black A.N."/>
            <person name="Fields C.J."/>
            <person name="Walden K."/>
            <person name="Dewoody J.A."/>
        </authorList>
    </citation>
    <scope>NUCLEOTIDE SEQUENCE [LARGE SCALE GENOMIC DNA]</scope>
    <source>
        <strain evidence="2">ER-17-0199</strain>
        <tissue evidence="2">Blubber</tissue>
    </source>
</reference>
<dbReference type="AlphaFoldDB" id="A0AB34GDF1"/>
<dbReference type="EMBL" id="JAIQCJ010002304">
    <property type="protein sequence ID" value="KAJ8777489.1"/>
    <property type="molecule type" value="Genomic_DNA"/>
</dbReference>
<feature type="region of interest" description="Disordered" evidence="1">
    <location>
        <begin position="94"/>
        <end position="118"/>
    </location>
</feature>
<evidence type="ECO:0000313" key="3">
    <source>
        <dbReference type="Proteomes" id="UP001159641"/>
    </source>
</evidence>
<keyword evidence="3" id="KW-1185">Reference proteome</keyword>
<comment type="caution">
    <text evidence="2">The sequence shown here is derived from an EMBL/GenBank/DDBJ whole genome shotgun (WGS) entry which is preliminary data.</text>
</comment>
<sequence>MGALEAELGGRHAGLSEELLDLLSPLHFRAAGKGDRAAASLSSLFPSHLSSGQKLQRRSAEGSAPKPEPKLQAAPPDCSVASFELLGPASGALSRAFGRGSEPSWAPPPRYRATPPEL</sequence>
<name>A0AB34GDF1_ESCRO</name>
<accession>A0AB34GDF1</accession>